<gene>
    <name evidence="9" type="ORF">HNR48_003470</name>
</gene>
<protein>
    <submittedName>
        <fullName evidence="9">NADH pyrophosphatase NudC (Nudix superfamily)</fullName>
    </submittedName>
</protein>
<dbReference type="EMBL" id="JACHHT010000003">
    <property type="protein sequence ID" value="MBB6523168.1"/>
    <property type="molecule type" value="Genomic_DNA"/>
</dbReference>
<reference evidence="9 10" key="1">
    <citation type="submission" date="2020-08" db="EMBL/GenBank/DDBJ databases">
        <title>Genomic Encyclopedia of Type Strains, Phase IV (KMG-IV): sequencing the most valuable type-strain genomes for metagenomic binning, comparative biology and taxonomic classification.</title>
        <authorList>
            <person name="Goeker M."/>
        </authorList>
    </citation>
    <scope>NUCLEOTIDE SEQUENCE [LARGE SCALE GENOMIC DNA]</scope>
    <source>
        <strain evidence="9 10">DSM 22368</strain>
    </source>
</reference>
<dbReference type="InterPro" id="IPR000086">
    <property type="entry name" value="NUDIX_hydrolase_dom"/>
</dbReference>
<keyword evidence="4" id="KW-0479">Metal-binding</keyword>
<dbReference type="Proteomes" id="UP000528457">
    <property type="component" value="Unassembled WGS sequence"/>
</dbReference>
<comment type="cofactor">
    <cofactor evidence="1">
        <name>Mg(2+)</name>
        <dbReference type="ChEBI" id="CHEBI:18420"/>
    </cofactor>
</comment>
<dbReference type="SUPFAM" id="SSF55811">
    <property type="entry name" value="Nudix"/>
    <property type="match status" value="1"/>
</dbReference>
<proteinExistence type="inferred from homology"/>
<dbReference type="AlphaFoldDB" id="A0A7X0JVT8"/>
<dbReference type="PROSITE" id="PS51462">
    <property type="entry name" value="NUDIX"/>
    <property type="match status" value="1"/>
</dbReference>
<comment type="cofactor">
    <cofactor evidence="2">
        <name>Zn(2+)</name>
        <dbReference type="ChEBI" id="CHEBI:29105"/>
    </cofactor>
</comment>
<keyword evidence="6" id="KW-0460">Magnesium</keyword>
<evidence type="ECO:0000313" key="9">
    <source>
        <dbReference type="EMBL" id="MBB6523168.1"/>
    </source>
</evidence>
<evidence type="ECO:0000256" key="7">
    <source>
        <dbReference type="ARBA" id="ARBA00023679"/>
    </source>
</evidence>
<dbReference type="InterPro" id="IPR050241">
    <property type="entry name" value="NAD-cap_RNA_hydrolase_NudC"/>
</dbReference>
<evidence type="ECO:0000256" key="2">
    <source>
        <dbReference type="ARBA" id="ARBA00001947"/>
    </source>
</evidence>
<evidence type="ECO:0000259" key="8">
    <source>
        <dbReference type="PROSITE" id="PS51462"/>
    </source>
</evidence>
<evidence type="ECO:0000256" key="5">
    <source>
        <dbReference type="ARBA" id="ARBA00022801"/>
    </source>
</evidence>
<dbReference type="InterPro" id="IPR020084">
    <property type="entry name" value="NUDIX_hydrolase_CS"/>
</dbReference>
<dbReference type="GO" id="GO:0035529">
    <property type="term" value="F:NADH pyrophosphatase activity"/>
    <property type="evidence" value="ECO:0007669"/>
    <property type="project" value="TreeGrafter"/>
</dbReference>
<evidence type="ECO:0000256" key="4">
    <source>
        <dbReference type="ARBA" id="ARBA00022723"/>
    </source>
</evidence>
<feature type="domain" description="Nudix hydrolase" evidence="8">
    <location>
        <begin position="34"/>
        <end position="161"/>
    </location>
</feature>
<organism evidence="9 10">
    <name type="scientific">Pseudoteredinibacter isoporae</name>
    <dbReference type="NCBI Taxonomy" id="570281"/>
    <lineage>
        <taxon>Bacteria</taxon>
        <taxon>Pseudomonadati</taxon>
        <taxon>Pseudomonadota</taxon>
        <taxon>Gammaproteobacteria</taxon>
        <taxon>Cellvibrionales</taxon>
        <taxon>Cellvibrionaceae</taxon>
        <taxon>Pseudoteredinibacter</taxon>
    </lineage>
</organism>
<dbReference type="InterPro" id="IPR015797">
    <property type="entry name" value="NUDIX_hydrolase-like_dom_sf"/>
</dbReference>
<dbReference type="GO" id="GO:0005829">
    <property type="term" value="C:cytosol"/>
    <property type="evidence" value="ECO:0007669"/>
    <property type="project" value="TreeGrafter"/>
</dbReference>
<keyword evidence="10" id="KW-1185">Reference proteome</keyword>
<evidence type="ECO:0000256" key="1">
    <source>
        <dbReference type="ARBA" id="ARBA00001946"/>
    </source>
</evidence>
<comment type="similarity">
    <text evidence="3">Belongs to the Nudix hydrolase family. NudC subfamily.</text>
</comment>
<evidence type="ECO:0000313" key="10">
    <source>
        <dbReference type="Proteomes" id="UP000528457"/>
    </source>
</evidence>
<comment type="caution">
    <text evidence="9">The sequence shown here is derived from an EMBL/GenBank/DDBJ whole genome shotgun (WGS) entry which is preliminary data.</text>
</comment>
<dbReference type="PANTHER" id="PTHR42904">
    <property type="entry name" value="NUDIX HYDROLASE, NUDC SUBFAMILY"/>
    <property type="match status" value="1"/>
</dbReference>
<accession>A0A7X0JVT8</accession>
<dbReference type="RefSeq" id="WP_166843724.1">
    <property type="nucleotide sequence ID" value="NZ_JAAONY010000003.1"/>
</dbReference>
<keyword evidence="5" id="KW-0378">Hydrolase</keyword>
<sequence length="161" mass="17740">MKFCPQCRTDMVNALIDGEERLACADVQCGFVHWNNPVPVVAAIVEYGDSIVLAHNVQWPEGMFSVITGFVEQGEDPQEGVLREVQEELGLNGFDPKLVGVYPFPQMNQVIIAYHVRAAGEIKLNHELDATKLVPVDELQGWEFGTGLAVKDFVAARNSNA</sequence>
<dbReference type="GO" id="GO:0046872">
    <property type="term" value="F:metal ion binding"/>
    <property type="evidence" value="ECO:0007669"/>
    <property type="project" value="UniProtKB-KW"/>
</dbReference>
<evidence type="ECO:0000256" key="6">
    <source>
        <dbReference type="ARBA" id="ARBA00022842"/>
    </source>
</evidence>
<dbReference type="InParanoid" id="A0A7X0JVT8"/>
<dbReference type="PANTHER" id="PTHR42904:SF6">
    <property type="entry name" value="NAD-CAPPED RNA HYDROLASE NUDT12"/>
    <property type="match status" value="1"/>
</dbReference>
<name>A0A7X0JVT8_9GAMM</name>
<dbReference type="PROSITE" id="PS00893">
    <property type="entry name" value="NUDIX_BOX"/>
    <property type="match status" value="1"/>
</dbReference>
<evidence type="ECO:0000256" key="3">
    <source>
        <dbReference type="ARBA" id="ARBA00009595"/>
    </source>
</evidence>
<dbReference type="Pfam" id="PF00293">
    <property type="entry name" value="NUDIX"/>
    <property type="match status" value="1"/>
</dbReference>
<dbReference type="Gene3D" id="3.90.79.10">
    <property type="entry name" value="Nucleoside Triphosphate Pyrophosphohydrolase"/>
    <property type="match status" value="1"/>
</dbReference>
<dbReference type="GO" id="GO:0006742">
    <property type="term" value="P:NADP+ catabolic process"/>
    <property type="evidence" value="ECO:0007669"/>
    <property type="project" value="TreeGrafter"/>
</dbReference>
<dbReference type="GO" id="GO:0019677">
    <property type="term" value="P:NAD+ catabolic process"/>
    <property type="evidence" value="ECO:0007669"/>
    <property type="project" value="TreeGrafter"/>
</dbReference>
<comment type="catalytic activity">
    <reaction evidence="7">
        <text>a 5'-end NAD(+)-phospho-ribonucleoside in mRNA + H2O = a 5'-end phospho-adenosine-phospho-ribonucleoside in mRNA + beta-nicotinamide D-ribonucleotide + 2 H(+)</text>
        <dbReference type="Rhea" id="RHEA:60876"/>
        <dbReference type="Rhea" id="RHEA-COMP:15698"/>
        <dbReference type="Rhea" id="RHEA-COMP:15719"/>
        <dbReference type="ChEBI" id="CHEBI:14649"/>
        <dbReference type="ChEBI" id="CHEBI:15377"/>
        <dbReference type="ChEBI" id="CHEBI:15378"/>
        <dbReference type="ChEBI" id="CHEBI:144029"/>
        <dbReference type="ChEBI" id="CHEBI:144051"/>
    </reaction>
    <physiologicalReaction direction="left-to-right" evidence="7">
        <dbReference type="Rhea" id="RHEA:60877"/>
    </physiologicalReaction>
</comment>